<feature type="transmembrane region" description="Helical" evidence="6">
    <location>
        <begin position="175"/>
        <end position="193"/>
    </location>
</feature>
<feature type="transmembrane region" description="Helical" evidence="6">
    <location>
        <begin position="143"/>
        <end position="163"/>
    </location>
</feature>
<protein>
    <recommendedName>
        <fullName evidence="10">Ferric reductase</fullName>
    </recommendedName>
</protein>
<dbReference type="SUPFAM" id="SSF52343">
    <property type="entry name" value="Ferredoxin reductase-like, C-terminal NADP-linked domain"/>
    <property type="match status" value="1"/>
</dbReference>
<dbReference type="InterPro" id="IPR013121">
    <property type="entry name" value="Fe_red_NAD-bd_6"/>
</dbReference>
<dbReference type="Pfam" id="PF01794">
    <property type="entry name" value="Ferric_reduct"/>
    <property type="match status" value="1"/>
</dbReference>
<evidence type="ECO:0000256" key="2">
    <source>
        <dbReference type="ARBA" id="ARBA00022692"/>
    </source>
</evidence>
<proteinExistence type="predicted"/>
<dbReference type="PANTHER" id="PTHR11972:SF193">
    <property type="entry name" value="FAD-BINDING FR-TYPE DOMAIN-CONTAINING PROTEIN"/>
    <property type="match status" value="1"/>
</dbReference>
<accession>A0A8J9TEK1</accession>
<dbReference type="GO" id="GO:0016491">
    <property type="term" value="F:oxidoreductase activity"/>
    <property type="evidence" value="ECO:0007669"/>
    <property type="project" value="UniProtKB-KW"/>
</dbReference>
<organism evidence="9">
    <name type="scientific">Phaeodactylum tricornutum</name>
    <name type="common">Diatom</name>
    <dbReference type="NCBI Taxonomy" id="2850"/>
    <lineage>
        <taxon>Eukaryota</taxon>
        <taxon>Sar</taxon>
        <taxon>Stramenopiles</taxon>
        <taxon>Ochrophyta</taxon>
        <taxon>Bacillariophyta</taxon>
        <taxon>Bacillariophyceae</taxon>
        <taxon>Bacillariophycidae</taxon>
        <taxon>Naviculales</taxon>
        <taxon>Phaeodactylaceae</taxon>
        <taxon>Phaeodactylum</taxon>
    </lineage>
</organism>
<evidence type="ECO:0000256" key="5">
    <source>
        <dbReference type="ARBA" id="ARBA00023136"/>
    </source>
</evidence>
<comment type="subcellular location">
    <subcellularLocation>
        <location evidence="1">Membrane</location>
        <topology evidence="1">Multi-pass membrane protein</topology>
    </subcellularLocation>
</comment>
<dbReference type="InterPro" id="IPR050369">
    <property type="entry name" value="RBOH/FRE"/>
</dbReference>
<evidence type="ECO:0000313" key="9">
    <source>
        <dbReference type="EMBL" id="CAG9278247.1"/>
    </source>
</evidence>
<dbReference type="Pfam" id="PF08030">
    <property type="entry name" value="NAD_binding_6"/>
    <property type="match status" value="1"/>
</dbReference>
<evidence type="ECO:0000256" key="4">
    <source>
        <dbReference type="ARBA" id="ARBA00023002"/>
    </source>
</evidence>
<feature type="domain" description="Ferric oxidoreductase" evidence="7">
    <location>
        <begin position="2"/>
        <end position="158"/>
    </location>
</feature>
<feature type="domain" description="Ferric reductase NAD binding" evidence="8">
    <location>
        <begin position="317"/>
        <end position="381"/>
    </location>
</feature>
<evidence type="ECO:0000256" key="6">
    <source>
        <dbReference type="SAM" id="Phobius"/>
    </source>
</evidence>
<keyword evidence="5 6" id="KW-0472">Membrane</keyword>
<keyword evidence="4" id="KW-0560">Oxidoreductase</keyword>
<dbReference type="Gene3D" id="3.40.50.80">
    <property type="entry name" value="Nucleotide-binding domain of ferredoxin-NADP reductase (FNR) module"/>
    <property type="match status" value="1"/>
</dbReference>
<dbReference type="AlphaFoldDB" id="A0A8J9TEK1"/>
<dbReference type="GO" id="GO:0005886">
    <property type="term" value="C:plasma membrane"/>
    <property type="evidence" value="ECO:0007669"/>
    <property type="project" value="TreeGrafter"/>
</dbReference>
<evidence type="ECO:0008006" key="10">
    <source>
        <dbReference type="Google" id="ProtNLM"/>
    </source>
</evidence>
<evidence type="ECO:0000259" key="8">
    <source>
        <dbReference type="Pfam" id="PF08030"/>
    </source>
</evidence>
<dbReference type="EMBL" id="OU594951">
    <property type="protein sequence ID" value="CAG9278247.1"/>
    <property type="molecule type" value="Genomic_DNA"/>
</dbReference>
<sequence>MTGVAAATSMAWFMIPVAHQSPMLLALRWNPTDALTLHIWAGRVCFFFSMVHSVTEILVFRRLIYADRSWKDMLQYYLQLPKACWSLKSDRPRRDVLKSMTAFDLGNSCLIRVINWTGTMTALALVLIVALSANWIRRRYYAFFLQSHIVLSWLFLVLLVVHLQNLVLYVLPPLLYYWACTSLTLVELIATWFSGGHKAQHCRFLEDANGCYELCMETDISRIHCSTVARPRFVRILCPSISLTSHPFTVIDDNTLETRTVEDAQDNRTSSLRILIRPLGSFTKELAHRLNKSQPPILLLDGLYGGEDWVSECLLRENVLLVAGGVGISPFLSVLPCLYTLVETGGTPALPVTVTRRVVLHWSCREHGLIRHVISNYFEPLTQCKMKRQNDEATFSVTLDGGNLSLLPEMSLESASSPRCIFEIHIHNTSQGAASVDVIEAQRILNWTCPSEDDVRYFESTSSTHSHPKPFSPPILGADHCTQGNLIRGLVPTFLFVVTFGVGILAEEYHAKNDAKSSEWVRLLYLLGVIAFVVFIFIGATCLSKLQLHFGLMKWRAVPSNDVVTSNREIAKREKDRSEAQNINQLPFEFEGVSTLMSIRQSRGRPRASEMCSFLESDSNEAVAIFMCGPVEMMASIKRELKYKANCSIFEEKYEL</sequence>
<feature type="transmembrane region" description="Helical" evidence="6">
    <location>
        <begin position="120"/>
        <end position="136"/>
    </location>
</feature>
<evidence type="ECO:0000259" key="7">
    <source>
        <dbReference type="Pfam" id="PF01794"/>
    </source>
</evidence>
<evidence type="ECO:0000256" key="3">
    <source>
        <dbReference type="ARBA" id="ARBA00022989"/>
    </source>
</evidence>
<gene>
    <name evidence="9" type="ORF">PTTT1_LOCUS6332</name>
</gene>
<keyword evidence="2 6" id="KW-0812">Transmembrane</keyword>
<dbReference type="PANTHER" id="PTHR11972">
    <property type="entry name" value="NADPH OXIDASE"/>
    <property type="match status" value="1"/>
</dbReference>
<feature type="transmembrane region" description="Helical" evidence="6">
    <location>
        <begin position="486"/>
        <end position="505"/>
    </location>
</feature>
<dbReference type="Proteomes" id="UP000836788">
    <property type="component" value="Chromosome 10"/>
</dbReference>
<dbReference type="InterPro" id="IPR039261">
    <property type="entry name" value="FNR_nucleotide-bd"/>
</dbReference>
<reference evidence="9" key="1">
    <citation type="submission" date="2022-02" db="EMBL/GenBank/DDBJ databases">
        <authorList>
            <person name="Giguere J D."/>
        </authorList>
    </citation>
    <scope>NUCLEOTIDE SEQUENCE</scope>
    <source>
        <strain evidence="9">CCAP 1055/1</strain>
    </source>
</reference>
<dbReference type="InterPro" id="IPR013130">
    <property type="entry name" value="Fe3_Rdtase_TM_dom"/>
</dbReference>
<name>A0A8J9TEK1_PHATR</name>
<keyword evidence="3 6" id="KW-1133">Transmembrane helix</keyword>
<evidence type="ECO:0000256" key="1">
    <source>
        <dbReference type="ARBA" id="ARBA00004141"/>
    </source>
</evidence>
<dbReference type="CDD" id="cd06186">
    <property type="entry name" value="NOX_Duox_like_FAD_NADP"/>
    <property type="match status" value="1"/>
</dbReference>
<feature type="transmembrane region" description="Helical" evidence="6">
    <location>
        <begin position="525"/>
        <end position="546"/>
    </location>
</feature>